<dbReference type="PANTHER" id="PTHR30024">
    <property type="entry name" value="ALIPHATIC SULFONATES-BINDING PROTEIN-RELATED"/>
    <property type="match status" value="1"/>
</dbReference>
<evidence type="ECO:0000313" key="1">
    <source>
        <dbReference type="EMBL" id="ABQ75985.1"/>
    </source>
</evidence>
<organism evidence="1">
    <name type="scientific">uncultured haloarchaeon</name>
    <dbReference type="NCBI Taxonomy" id="160804"/>
    <lineage>
        <taxon>Archaea</taxon>
        <taxon>Methanobacteriati</taxon>
        <taxon>Methanobacteriota</taxon>
        <taxon>Stenosarchaea group</taxon>
        <taxon>Halobacteria</taxon>
        <taxon>Halobacteriales</taxon>
        <taxon>Halobacteriaceae</taxon>
        <taxon>environmental samples</taxon>
    </lineage>
</organism>
<reference evidence="1" key="1">
    <citation type="journal article" date="2007" name="ISME J.">
        <title>Genomic plasticity in prokaryotes: the case of the square haloarchaeon.</title>
        <authorList>
            <person name="Cuadros-Orellana S."/>
            <person name="Martin-Cuadrado A.B."/>
            <person name="Legault B."/>
            <person name="D'Auria G."/>
            <person name="Zhaxybayeva O."/>
            <person name="Papke R.T."/>
            <person name="Rodriguez-Valera F."/>
        </authorList>
    </citation>
    <scope>NUCLEOTIDE SEQUENCE</scope>
</reference>
<name>A5YSM8_9EURY</name>
<dbReference type="Pfam" id="PF13379">
    <property type="entry name" value="NMT1_2"/>
    <property type="match status" value="1"/>
</dbReference>
<dbReference type="AlphaFoldDB" id="A5YSM8"/>
<sequence>MDISRRRALESASVTAAIALTGCLGESTPSNNDSETIAVQEVESSVSAAVFQWGIEKGVWSSRNIELNFETVPYGRYNRQLVTNESDIGAPATVAQMEFMTDGEPLTFIGPQQNMFNRMFVRADDSSIEDPSDLVDKRVGVPAAVSSTTTIVHRALIDETYGIDIVEDTAETRAEDPPVLWELFQDGEFDAISEFSGYTIRGIADESTRTIFDPHALWTERTGVGLPTTTFTVRQDWFGQHRDTTERFLEGWDEALSLFRSNAETALSEFGKAAGISDPDEAAVVNKLMNDDTIFGPPFYDESLADSHWSFFELLADRGVLDLPDRETAITTVDAFDQD</sequence>
<dbReference type="Gene3D" id="3.40.190.10">
    <property type="entry name" value="Periplasmic binding protein-like II"/>
    <property type="match status" value="2"/>
</dbReference>
<protein>
    <submittedName>
        <fullName evidence="1">ABC-type nitrate/sulfonate/bicarbonate transport system, substrate binding protein</fullName>
    </submittedName>
</protein>
<accession>A5YSM8</accession>
<dbReference type="PROSITE" id="PS51257">
    <property type="entry name" value="PROKAR_LIPOPROTEIN"/>
    <property type="match status" value="1"/>
</dbReference>
<proteinExistence type="predicted"/>
<dbReference type="SUPFAM" id="SSF53850">
    <property type="entry name" value="Periplasmic binding protein-like II"/>
    <property type="match status" value="1"/>
</dbReference>
<dbReference type="EMBL" id="EF583994">
    <property type="protein sequence ID" value="ABQ75985.1"/>
    <property type="molecule type" value="Genomic_DNA"/>
</dbReference>